<sequence>MLDIQPQHLAIVKQILQDFLPEYEVRAFGSRVKGTASQFSDLDLVIMSDTPLSLRRLCDVENAFSDSDLPYTVDVVDWAATSAEFQKIIAQKYVVIQAKA</sequence>
<dbReference type="CDD" id="cd05403">
    <property type="entry name" value="NT_KNTase_like"/>
    <property type="match status" value="1"/>
</dbReference>
<evidence type="ECO:0000313" key="3">
    <source>
        <dbReference type="Proteomes" id="UP001589767"/>
    </source>
</evidence>
<organism evidence="2 3">
    <name type="scientific">Gallibacterium trehalosifermentans</name>
    <dbReference type="NCBI Taxonomy" id="516935"/>
    <lineage>
        <taxon>Bacteria</taxon>
        <taxon>Pseudomonadati</taxon>
        <taxon>Pseudomonadota</taxon>
        <taxon>Gammaproteobacteria</taxon>
        <taxon>Pasteurellales</taxon>
        <taxon>Pasteurellaceae</taxon>
        <taxon>Gallibacterium</taxon>
    </lineage>
</organism>
<proteinExistence type="predicted"/>
<dbReference type="Pfam" id="PF18765">
    <property type="entry name" value="Polbeta"/>
    <property type="match status" value="1"/>
</dbReference>
<dbReference type="Gene3D" id="3.30.460.10">
    <property type="entry name" value="Beta Polymerase, domain 2"/>
    <property type="match status" value="1"/>
</dbReference>
<dbReference type="SUPFAM" id="SSF81301">
    <property type="entry name" value="Nucleotidyltransferase"/>
    <property type="match status" value="1"/>
</dbReference>
<dbReference type="RefSeq" id="WP_382369421.1">
    <property type="nucleotide sequence ID" value="NZ_JBHLWB010000003.1"/>
</dbReference>
<reference evidence="2 3" key="1">
    <citation type="submission" date="2024-09" db="EMBL/GenBank/DDBJ databases">
        <authorList>
            <person name="Sun Q."/>
            <person name="Mori K."/>
        </authorList>
    </citation>
    <scope>NUCLEOTIDE SEQUENCE [LARGE SCALE GENOMIC DNA]</scope>
    <source>
        <strain evidence="2 3">CCM 7539</strain>
    </source>
</reference>
<feature type="domain" description="Polymerase beta nucleotidyltransferase" evidence="1">
    <location>
        <begin position="26"/>
        <end position="96"/>
    </location>
</feature>
<dbReference type="Proteomes" id="UP001589767">
    <property type="component" value="Unassembled WGS sequence"/>
</dbReference>
<evidence type="ECO:0000259" key="1">
    <source>
        <dbReference type="Pfam" id="PF18765"/>
    </source>
</evidence>
<comment type="caution">
    <text evidence="2">The sequence shown here is derived from an EMBL/GenBank/DDBJ whole genome shotgun (WGS) entry which is preliminary data.</text>
</comment>
<dbReference type="EMBL" id="JBHLWB010000003">
    <property type="protein sequence ID" value="MFC0308766.1"/>
    <property type="molecule type" value="Genomic_DNA"/>
</dbReference>
<dbReference type="InterPro" id="IPR043519">
    <property type="entry name" value="NT_sf"/>
</dbReference>
<accession>A0ABV6GZI1</accession>
<keyword evidence="3" id="KW-1185">Reference proteome</keyword>
<dbReference type="InterPro" id="IPR041633">
    <property type="entry name" value="Polbeta"/>
</dbReference>
<gene>
    <name evidence="2" type="ORF">ACFFHK_03465</name>
</gene>
<protein>
    <submittedName>
        <fullName evidence="2">Nucleotidyltransferase family protein</fullName>
    </submittedName>
</protein>
<evidence type="ECO:0000313" key="2">
    <source>
        <dbReference type="EMBL" id="MFC0308766.1"/>
    </source>
</evidence>
<name>A0ABV6GZI1_9PAST</name>